<dbReference type="Proteomes" id="UP000279799">
    <property type="component" value="Chromosome"/>
</dbReference>
<dbReference type="SUPFAM" id="SSF102400">
    <property type="entry name" value="DNA polymerase III chi subunit"/>
    <property type="match status" value="1"/>
</dbReference>
<dbReference type="AlphaFoldDB" id="A0A448TSL3"/>
<evidence type="ECO:0000313" key="1">
    <source>
        <dbReference type="EMBL" id="VEJ08982.1"/>
    </source>
</evidence>
<dbReference type="GO" id="GO:0006260">
    <property type="term" value="P:DNA replication"/>
    <property type="evidence" value="ECO:0007669"/>
    <property type="project" value="InterPro"/>
</dbReference>
<evidence type="ECO:0000313" key="2">
    <source>
        <dbReference type="Proteomes" id="UP000279799"/>
    </source>
</evidence>
<proteinExistence type="predicted"/>
<dbReference type="RefSeq" id="WP_126598522.1">
    <property type="nucleotide sequence ID" value="NZ_LR134510.1"/>
</dbReference>
<dbReference type="KEGG" id="adp:NCTC12871_00406"/>
<dbReference type="GO" id="GO:0003887">
    <property type="term" value="F:DNA-directed DNA polymerase activity"/>
    <property type="evidence" value="ECO:0007669"/>
    <property type="project" value="UniProtKB-EC"/>
</dbReference>
<dbReference type="EC" id="2.7.7.7" evidence="1"/>
<dbReference type="Pfam" id="PF04364">
    <property type="entry name" value="DNA_pol3_chi"/>
    <property type="match status" value="1"/>
</dbReference>
<name>A0A448TSL3_9PAST</name>
<sequence length="146" mass="16980">MPQAQFYLIQEAVPENDELSLVENKACDLATSYFRAGKKVLLWCENKEQAERLDDALWQRDGNAFVPHNLAGEITKIPTPVELAWAGKRNSQRRDVIINLSVQVPEFINSFNHAIDFVPLDEAEKVLARERYKYYRQLGWQLKMEQ</sequence>
<dbReference type="InterPro" id="IPR036768">
    <property type="entry name" value="PolIII_chi_sf"/>
</dbReference>
<keyword evidence="1" id="KW-0548">Nucleotidyltransferase</keyword>
<gene>
    <name evidence="1" type="primary">holC</name>
    <name evidence="1" type="ORF">NCTC12871_00406</name>
</gene>
<dbReference type="GO" id="GO:0003677">
    <property type="term" value="F:DNA binding"/>
    <property type="evidence" value="ECO:0007669"/>
    <property type="project" value="InterPro"/>
</dbReference>
<keyword evidence="1" id="KW-0808">Transferase</keyword>
<reference evidence="1 2" key="1">
    <citation type="submission" date="2018-12" db="EMBL/GenBank/DDBJ databases">
        <authorList>
            <consortium name="Pathogen Informatics"/>
        </authorList>
    </citation>
    <scope>NUCLEOTIDE SEQUENCE [LARGE SCALE GENOMIC DNA]</scope>
    <source>
        <strain evidence="1 2">NCTC12871</strain>
    </source>
</reference>
<dbReference type="OrthoDB" id="5297568at2"/>
<dbReference type="Gene3D" id="3.40.50.10110">
    <property type="entry name" value="DNA polymerase III subunit chi"/>
    <property type="match status" value="1"/>
</dbReference>
<dbReference type="PANTHER" id="PTHR38767:SF1">
    <property type="entry name" value="DNA POLYMERASE III SUBUNIT CHI"/>
    <property type="match status" value="1"/>
</dbReference>
<organism evidence="1 2">
    <name type="scientific">Actinobacillus delphinicola</name>
    <dbReference type="NCBI Taxonomy" id="51161"/>
    <lineage>
        <taxon>Bacteria</taxon>
        <taxon>Pseudomonadati</taxon>
        <taxon>Pseudomonadota</taxon>
        <taxon>Gammaproteobacteria</taxon>
        <taxon>Pasteurellales</taxon>
        <taxon>Pasteurellaceae</taxon>
        <taxon>Actinobacillus</taxon>
    </lineage>
</organism>
<protein>
    <submittedName>
        <fullName evidence="1">DNA polymerase III subunit chi</fullName>
        <ecNumber evidence="1">2.7.7.7</ecNumber>
    </submittedName>
</protein>
<keyword evidence="2" id="KW-1185">Reference proteome</keyword>
<dbReference type="PANTHER" id="PTHR38767">
    <property type="entry name" value="DNA POLYMERASE III SUBUNIT CHI"/>
    <property type="match status" value="1"/>
</dbReference>
<dbReference type="InterPro" id="IPR007459">
    <property type="entry name" value="DNA_pol3_chi"/>
</dbReference>
<dbReference type="GO" id="GO:0032298">
    <property type="term" value="P:positive regulation of DNA-templated DNA replication initiation"/>
    <property type="evidence" value="ECO:0007669"/>
    <property type="project" value="TreeGrafter"/>
</dbReference>
<dbReference type="EMBL" id="LR134510">
    <property type="protein sequence ID" value="VEJ08982.1"/>
    <property type="molecule type" value="Genomic_DNA"/>
</dbReference>
<accession>A0A448TSL3</accession>